<evidence type="ECO:0000313" key="4">
    <source>
        <dbReference type="EMBL" id="RJG23628.1"/>
    </source>
</evidence>
<dbReference type="InterPro" id="IPR008407">
    <property type="entry name" value="Brnchd-chn_aa_trnsp_AzlD"/>
</dbReference>
<dbReference type="EMBL" id="JAMDMM010000018">
    <property type="protein sequence ID" value="MCY9607166.1"/>
    <property type="molecule type" value="Genomic_DNA"/>
</dbReference>
<keyword evidence="7" id="KW-1185">Reference proteome</keyword>
<dbReference type="OrthoDB" id="2377094at2"/>
<name>A0A378ZNH7_PANTH</name>
<evidence type="ECO:0000313" key="7">
    <source>
        <dbReference type="Proteomes" id="UP001209276"/>
    </source>
</evidence>
<protein>
    <submittedName>
        <fullName evidence="4">AzlD domain-containing protein</fullName>
    </submittedName>
</protein>
<evidence type="ECO:0000313" key="3">
    <source>
        <dbReference type="EMBL" id="QDM42600.1"/>
    </source>
</evidence>
<feature type="transmembrane region" description="Helical" evidence="1">
    <location>
        <begin position="6"/>
        <end position="28"/>
    </location>
</feature>
<dbReference type="Pfam" id="PF05437">
    <property type="entry name" value="AzlD"/>
    <property type="match status" value="1"/>
</dbReference>
<dbReference type="EMBL" id="CP041405">
    <property type="protein sequence ID" value="QDM42600.1"/>
    <property type="molecule type" value="Genomic_DNA"/>
</dbReference>
<reference evidence="2 7" key="3">
    <citation type="submission" date="2022-05" db="EMBL/GenBank/DDBJ databases">
        <title>Genome Sequencing of Bee-Associated Microbes.</title>
        <authorList>
            <person name="Dunlap C."/>
        </authorList>
    </citation>
    <scope>NUCLEOTIDE SEQUENCE [LARGE SCALE GENOMIC DNA]</scope>
    <source>
        <strain evidence="2 7">NRRL B-14613</strain>
    </source>
</reference>
<keyword evidence="1" id="KW-0812">Transmembrane</keyword>
<evidence type="ECO:0000313" key="5">
    <source>
        <dbReference type="Proteomes" id="UP000266177"/>
    </source>
</evidence>
<evidence type="ECO:0000313" key="6">
    <source>
        <dbReference type="Proteomes" id="UP000315377"/>
    </source>
</evidence>
<organism evidence="4 5">
    <name type="scientific">Paenibacillus thiaminolyticus</name>
    <name type="common">Bacillus thiaminolyticus</name>
    <dbReference type="NCBI Taxonomy" id="49283"/>
    <lineage>
        <taxon>Bacteria</taxon>
        <taxon>Bacillati</taxon>
        <taxon>Bacillota</taxon>
        <taxon>Bacilli</taxon>
        <taxon>Bacillales</taxon>
        <taxon>Paenibacillaceae</taxon>
        <taxon>Paenibacillus</taxon>
    </lineage>
</organism>
<feature type="transmembrane region" description="Helical" evidence="1">
    <location>
        <begin position="71"/>
        <end position="102"/>
    </location>
</feature>
<dbReference type="GeneID" id="76994963"/>
<reference evidence="4 5" key="1">
    <citation type="submission" date="2018-09" db="EMBL/GenBank/DDBJ databases">
        <title>Paenibacillus SK2017-BO5.</title>
        <authorList>
            <person name="Piskunova J.V."/>
            <person name="Dubiley S.A."/>
            <person name="Severinov K.V."/>
        </authorList>
    </citation>
    <scope>NUCLEOTIDE SEQUENCE [LARGE SCALE GENOMIC DNA]</scope>
    <source>
        <strain evidence="4 5">BO5</strain>
    </source>
</reference>
<dbReference type="RefSeq" id="WP_087440547.1">
    <property type="nucleotide sequence ID" value="NZ_CABMNB010000006.1"/>
</dbReference>
<dbReference type="Proteomes" id="UP000315377">
    <property type="component" value="Chromosome"/>
</dbReference>
<evidence type="ECO:0000313" key="2">
    <source>
        <dbReference type="EMBL" id="MCY9607166.1"/>
    </source>
</evidence>
<dbReference type="Proteomes" id="UP001209276">
    <property type="component" value="Unassembled WGS sequence"/>
</dbReference>
<gene>
    <name evidence="4" type="ORF">DQX05_13415</name>
    <name evidence="3" type="ORF">FLT43_03070</name>
    <name evidence="2" type="ORF">M5W83_08385</name>
</gene>
<accession>A0A378ZNH7</accession>
<dbReference type="Proteomes" id="UP000266177">
    <property type="component" value="Unassembled WGS sequence"/>
</dbReference>
<keyword evidence="1" id="KW-1133">Transmembrane helix</keyword>
<dbReference type="AlphaFoldDB" id="A0A378ZNH7"/>
<evidence type="ECO:0000256" key="1">
    <source>
        <dbReference type="SAM" id="Phobius"/>
    </source>
</evidence>
<keyword evidence="1" id="KW-0472">Membrane</keyword>
<sequence length="105" mass="11604">MISLPILIVICVAAAATYLTRYPSMALARYIKMSPSIERGFRYVPIGVFAALVAPAIFYHPTVDGRIEWMYYVAVVVTSLTAWLSKSPLWAMVAGVLVIALLRLI</sequence>
<dbReference type="EMBL" id="QYZD01000010">
    <property type="protein sequence ID" value="RJG23628.1"/>
    <property type="molecule type" value="Genomic_DNA"/>
</dbReference>
<feature type="transmembrane region" description="Helical" evidence="1">
    <location>
        <begin position="40"/>
        <end position="59"/>
    </location>
</feature>
<proteinExistence type="predicted"/>
<reference evidence="3 6" key="2">
    <citation type="submission" date="2019-07" db="EMBL/GenBank/DDBJ databases">
        <title>Paenibacillus thiaminolyticus NRRL B-4156.</title>
        <authorList>
            <person name="Hehnly C."/>
            <person name="Zhang L."/>
        </authorList>
    </citation>
    <scope>NUCLEOTIDE SEQUENCE [LARGE SCALE GENOMIC DNA]</scope>
    <source>
        <strain evidence="3 6">NRRL B-4156</strain>
    </source>
</reference>